<evidence type="ECO:0000256" key="1">
    <source>
        <dbReference type="SAM" id="Coils"/>
    </source>
</evidence>
<feature type="coiled-coil region" evidence="1">
    <location>
        <begin position="302"/>
        <end position="329"/>
    </location>
</feature>
<dbReference type="GO" id="GO:0006203">
    <property type="term" value="P:dGTP catabolic process"/>
    <property type="evidence" value="ECO:0007669"/>
    <property type="project" value="TreeGrafter"/>
</dbReference>
<dbReference type="CDD" id="cd00077">
    <property type="entry name" value="HDc"/>
    <property type="match status" value="1"/>
</dbReference>
<keyword evidence="3" id="KW-0378">Hydrolase</keyword>
<dbReference type="RefSeq" id="WP_012003054.1">
    <property type="nucleotide sequence ID" value="NC_009828.1"/>
</dbReference>
<dbReference type="InterPro" id="IPR006674">
    <property type="entry name" value="HD_domain"/>
</dbReference>
<reference evidence="3 4" key="2">
    <citation type="journal article" date="2009" name="Proc. Natl. Acad. Sci. U.S.A.">
        <title>On the chimeric nature, thermophilic origin, and phylogenetic placement of the Thermotogales.</title>
        <authorList>
            <person name="Zhaxybayeva O."/>
            <person name="Swithers K.S."/>
            <person name="Lapierre P."/>
            <person name="Fournier G.P."/>
            <person name="Bickhart D.M."/>
            <person name="DeBoy R.T."/>
            <person name="Nelson K.E."/>
            <person name="Nesbo C.L."/>
            <person name="Doolittle W.F."/>
            <person name="Gogarten J.P."/>
            <person name="Noll K.M."/>
        </authorList>
    </citation>
    <scope>NUCLEOTIDE SEQUENCE [LARGE SCALE GENOMIC DNA]</scope>
    <source>
        <strain evidence="4">ATCC BAA-301 / DSM 14385 / NBRC 107922 / TMO</strain>
    </source>
</reference>
<dbReference type="InterPro" id="IPR003607">
    <property type="entry name" value="HD/PDEase_dom"/>
</dbReference>
<dbReference type="KEGG" id="tle:Tlet_1007"/>
<reference evidence="3 4" key="1">
    <citation type="submission" date="2007-08" db="EMBL/GenBank/DDBJ databases">
        <title>Complete sequence of Thermotoga lettingae TMO.</title>
        <authorList>
            <consortium name="US DOE Joint Genome Institute"/>
            <person name="Copeland A."/>
            <person name="Lucas S."/>
            <person name="Lapidus A."/>
            <person name="Barry K."/>
            <person name="Glavina del Rio T."/>
            <person name="Dalin E."/>
            <person name="Tice H."/>
            <person name="Pitluck S."/>
            <person name="Foster B."/>
            <person name="Bruce D."/>
            <person name="Schmutz J."/>
            <person name="Larimer F."/>
            <person name="Land M."/>
            <person name="Hauser L."/>
            <person name="Kyrpides N."/>
            <person name="Mikhailova N."/>
            <person name="Nelson K."/>
            <person name="Gogarten J.P."/>
            <person name="Noll K."/>
            <person name="Richardson P."/>
        </authorList>
    </citation>
    <scope>NUCLEOTIDE SEQUENCE [LARGE SCALE GENOMIC DNA]</scope>
    <source>
        <strain evidence="4">ATCC BAA-301 / DSM 14385 / NBRC 107922 / TMO</strain>
    </source>
</reference>
<dbReference type="PANTHER" id="PTHR11373">
    <property type="entry name" value="DEOXYNUCLEOSIDE TRIPHOSPHATE TRIPHOSPHOHYDROLASE"/>
    <property type="match status" value="1"/>
</dbReference>
<organism evidence="3 4">
    <name type="scientific">Pseudothermotoga lettingae (strain ATCC BAA-301 / DSM 14385 / NBRC 107922 / TMO)</name>
    <name type="common">Thermotoga lettingae</name>
    <dbReference type="NCBI Taxonomy" id="416591"/>
    <lineage>
        <taxon>Bacteria</taxon>
        <taxon>Thermotogati</taxon>
        <taxon>Thermotogota</taxon>
        <taxon>Thermotogae</taxon>
        <taxon>Thermotogales</taxon>
        <taxon>Thermotogaceae</taxon>
        <taxon>Pseudothermotoga</taxon>
    </lineage>
</organism>
<evidence type="ECO:0000259" key="2">
    <source>
        <dbReference type="PROSITE" id="PS51831"/>
    </source>
</evidence>
<dbReference type="Gene3D" id="1.10.3210.10">
    <property type="entry name" value="Hypothetical protein af1432"/>
    <property type="match status" value="1"/>
</dbReference>
<dbReference type="SUPFAM" id="SSF109604">
    <property type="entry name" value="HD-domain/PDEase-like"/>
    <property type="match status" value="1"/>
</dbReference>
<dbReference type="PANTHER" id="PTHR11373:SF4">
    <property type="entry name" value="DEOXYNUCLEOSIDE TRIPHOSPHATE TRIPHOSPHOHYDROLASE SAMHD1"/>
    <property type="match status" value="1"/>
</dbReference>
<dbReference type="OrthoDB" id="9803619at2"/>
<dbReference type="AlphaFoldDB" id="A8F5Y9"/>
<evidence type="ECO:0000313" key="4">
    <source>
        <dbReference type="Proteomes" id="UP000002016"/>
    </source>
</evidence>
<name>A8F5Y9_PSELT</name>
<dbReference type="Proteomes" id="UP000002016">
    <property type="component" value="Chromosome"/>
</dbReference>
<keyword evidence="4" id="KW-1185">Reference proteome</keyword>
<dbReference type="eggNOG" id="COG1078">
    <property type="taxonomic scope" value="Bacteria"/>
</dbReference>
<dbReference type="HOGENOM" id="CLU_026821_3_2_0"/>
<dbReference type="Pfam" id="PF01966">
    <property type="entry name" value="HD"/>
    <property type="match status" value="1"/>
</dbReference>
<evidence type="ECO:0000313" key="3">
    <source>
        <dbReference type="EMBL" id="ABV33573.1"/>
    </source>
</evidence>
<dbReference type="GO" id="GO:0008832">
    <property type="term" value="F:dGTPase activity"/>
    <property type="evidence" value="ECO:0007669"/>
    <property type="project" value="TreeGrafter"/>
</dbReference>
<protein>
    <submittedName>
        <fullName evidence="3">Metal dependent phosphohydrolase</fullName>
    </submittedName>
</protein>
<dbReference type="SMART" id="SM00471">
    <property type="entry name" value="HDc"/>
    <property type="match status" value="1"/>
</dbReference>
<accession>A8F5Y9</accession>
<feature type="coiled-coil region" evidence="1">
    <location>
        <begin position="373"/>
        <end position="400"/>
    </location>
</feature>
<gene>
    <name evidence="3" type="ordered locus">Tlet_1007</name>
</gene>
<proteinExistence type="predicted"/>
<sequence>MYYKVSRDPIHSEIFLYPLEILAIDTRPVQRLRYLSQLVGAELVYPGATHNRFAHSLGVMHICGLYASKLFEEPAKRRIIRLAGLLHDIGHGPFSHQFDDIVYRRMGFNDGHDQFRERILLELMPNEMMDSYRRISDNRMRKAIAEDLRETMQTEEISFEVFRKLMELVNKIFKGEESGSVEFNIVQGPLGADRFDFLLRDSYYSGTRHFGVGALDRIIRNSFIKEKDSKSILCYHVKILDQIYTSLFGRFMMYKNVYFHKTSRAADLMIQEILSCIYEPLRLAEKVNNLEEFLELTDQSILSLIKNEFRKLLEKYDAEEEDLLEEKTEVNYVDRLLIKAYRLLRRFESRNLWKLLTETSFTASGADPSVMSKAVANNTLEKIKLRLEELEKSAEIPEEDRQILSEILENFNEFFKIDTPYKLSLIHPNEFIKSNVFLYDPSREEIYSMEDYLKEHPAYQLMASNLVQIVRVYVTQDIRQILKKYNILPDNGLELTTRW</sequence>
<dbReference type="PROSITE" id="PS51831">
    <property type="entry name" value="HD"/>
    <property type="match status" value="1"/>
</dbReference>
<dbReference type="InterPro" id="IPR050135">
    <property type="entry name" value="dGTPase-like"/>
</dbReference>
<keyword evidence="1" id="KW-0175">Coiled coil</keyword>
<dbReference type="STRING" id="416591.Tlet_1007"/>
<feature type="domain" description="HD" evidence="2">
    <location>
        <begin position="52"/>
        <end position="175"/>
    </location>
</feature>
<dbReference type="EMBL" id="CP000812">
    <property type="protein sequence ID" value="ABV33573.1"/>
    <property type="molecule type" value="Genomic_DNA"/>
</dbReference>